<dbReference type="AlphaFoldDB" id="A3DPE9"/>
<keyword evidence="1" id="KW-0238">DNA-binding</keyword>
<reference evidence="5" key="1">
    <citation type="journal article" date="2009" name="BMC Genomics">
        <title>The complete genome sequence of Staphylothermus marinus reveals differences in sulfur metabolism among heterotrophic Crenarchaeota.</title>
        <authorList>
            <person name="Anderson I.J."/>
            <person name="Dharmarajan L."/>
            <person name="Rodriguez J."/>
            <person name="Hooper S."/>
            <person name="Porat I."/>
            <person name="Ulrich L.E."/>
            <person name="Elkins J.G."/>
            <person name="Mavromatis K."/>
            <person name="Sun H."/>
            <person name="Land M."/>
            <person name="Lapidus A."/>
            <person name="Lucas S."/>
            <person name="Barry K."/>
            <person name="Huber H."/>
            <person name="Zhulin I.B."/>
            <person name="Whitman W.B."/>
            <person name="Mukhopadhyay B."/>
            <person name="Woese C."/>
            <person name="Bristow J."/>
            <person name="Kyrpides N."/>
        </authorList>
    </citation>
    <scope>NUCLEOTIDE SEQUENCE [LARGE SCALE GENOMIC DNA]</scope>
    <source>
        <strain evidence="5">ATCC 43588 / DSM 3639 / JCM 9404 / F1</strain>
    </source>
</reference>
<dbReference type="InterPro" id="IPR051231">
    <property type="entry name" value="SOSS-B"/>
</dbReference>
<dbReference type="Proteomes" id="UP000000254">
    <property type="component" value="Chromosome"/>
</dbReference>
<dbReference type="SUPFAM" id="SSF50249">
    <property type="entry name" value="Nucleic acid-binding proteins"/>
    <property type="match status" value="1"/>
</dbReference>
<dbReference type="PANTHER" id="PTHR13356">
    <property type="entry name" value="OB FOLD NUCLEIC ACID BINDING PROTEIN-RELATED"/>
    <property type="match status" value="1"/>
</dbReference>
<dbReference type="HOGENOM" id="CLU_110881_2_0_2"/>
<evidence type="ECO:0000313" key="5">
    <source>
        <dbReference type="Proteomes" id="UP000000254"/>
    </source>
</evidence>
<dbReference type="RefSeq" id="WP_011839703.1">
    <property type="nucleotide sequence ID" value="NC_009033.1"/>
</dbReference>
<dbReference type="GO" id="GO:0000724">
    <property type="term" value="P:double-strand break repair via homologous recombination"/>
    <property type="evidence" value="ECO:0007669"/>
    <property type="project" value="TreeGrafter"/>
</dbReference>
<feature type="domain" description="OB" evidence="3">
    <location>
        <begin position="32"/>
        <end position="99"/>
    </location>
</feature>
<evidence type="ECO:0000259" key="3">
    <source>
        <dbReference type="Pfam" id="PF01336"/>
    </source>
</evidence>
<dbReference type="STRING" id="399550.Smar_1419"/>
<accession>A3DPE9</accession>
<dbReference type="NCBIfam" id="NF005050">
    <property type="entry name" value="PRK06461.1-4"/>
    <property type="match status" value="1"/>
</dbReference>
<dbReference type="GO" id="GO:0010212">
    <property type="term" value="P:response to ionizing radiation"/>
    <property type="evidence" value="ECO:0007669"/>
    <property type="project" value="TreeGrafter"/>
</dbReference>
<dbReference type="GeneID" id="4907268"/>
<evidence type="ECO:0000313" key="4">
    <source>
        <dbReference type="EMBL" id="ABN70509.1"/>
    </source>
</evidence>
<reference evidence="4 5" key="2">
    <citation type="journal article" date="2009" name="Stand. Genomic Sci.">
        <title>Complete genome sequence of Staphylothermus marinus Stetter and Fiala 1986 type strain F1.</title>
        <authorList>
            <person name="Anderson I.J."/>
            <person name="Sun H."/>
            <person name="Lapidus A."/>
            <person name="Copeland A."/>
            <person name="Glavina Del Rio T."/>
            <person name="Tice H."/>
            <person name="Dalin E."/>
            <person name="Lucas S."/>
            <person name="Barry K."/>
            <person name="Land M."/>
            <person name="Richardson P."/>
            <person name="Huber H."/>
            <person name="Kyrpides N.C."/>
        </authorList>
    </citation>
    <scope>NUCLEOTIDE SEQUENCE [LARGE SCALE GENOMIC DNA]</scope>
    <source>
        <strain evidence="5">ATCC 43588 / DSM 3639 / JCM 9404 / F1</strain>
    </source>
</reference>
<organism evidence="4 5">
    <name type="scientific">Staphylothermus marinus (strain ATCC 43588 / DSM 3639 / JCM 9404 / F1)</name>
    <dbReference type="NCBI Taxonomy" id="399550"/>
    <lineage>
        <taxon>Archaea</taxon>
        <taxon>Thermoproteota</taxon>
        <taxon>Thermoprotei</taxon>
        <taxon>Desulfurococcales</taxon>
        <taxon>Desulfurococcaceae</taxon>
        <taxon>Staphylothermus</taxon>
    </lineage>
</organism>
<dbReference type="Gene3D" id="2.40.50.140">
    <property type="entry name" value="Nucleic acid-binding proteins"/>
    <property type="match status" value="1"/>
</dbReference>
<dbReference type="CDD" id="cd04491">
    <property type="entry name" value="SoSSB_OBF"/>
    <property type="match status" value="1"/>
</dbReference>
<evidence type="ECO:0000256" key="2">
    <source>
        <dbReference type="SAM" id="MobiDB-lite"/>
    </source>
</evidence>
<keyword evidence="5" id="KW-1185">Reference proteome</keyword>
<dbReference type="PANTHER" id="PTHR13356:SF0">
    <property type="entry name" value="SOSS COMPLEX SUBUNIT B HOMOLOG"/>
    <property type="match status" value="1"/>
</dbReference>
<dbReference type="eggNOG" id="arCOG01510">
    <property type="taxonomic scope" value="Archaea"/>
</dbReference>
<dbReference type="InterPro" id="IPR012340">
    <property type="entry name" value="NA-bd_OB-fold"/>
</dbReference>
<dbReference type="OrthoDB" id="6262at2157"/>
<protein>
    <submittedName>
        <fullName evidence="4">Nucleic acid binding, OB-fold, tRNA/helicase-type</fullName>
    </submittedName>
</protein>
<name>A3DPE9_STAMF</name>
<dbReference type="KEGG" id="smr:Smar_1419"/>
<sequence>MSESDKINSSSSNKKNIIDLKAGEEGVHITARVLETTPPKVIQTRKGPRTISNAVLGDKTGRVNATLWGSKAGTLEEGKVVDIKGAWTTSYRGKVQINIGRSTEVNEVDDKEVPSAEEIPEDQPTAPDTYRNRAFGARKQGFYRQGRGTYRRK</sequence>
<dbReference type="GO" id="GO:0003677">
    <property type="term" value="F:DNA binding"/>
    <property type="evidence" value="ECO:0007669"/>
    <property type="project" value="UniProtKB-KW"/>
</dbReference>
<proteinExistence type="predicted"/>
<evidence type="ECO:0000256" key="1">
    <source>
        <dbReference type="ARBA" id="ARBA00023125"/>
    </source>
</evidence>
<dbReference type="Pfam" id="PF01336">
    <property type="entry name" value="tRNA_anti-codon"/>
    <property type="match status" value="1"/>
</dbReference>
<gene>
    <name evidence="4" type="ordered locus">Smar_1419</name>
</gene>
<feature type="region of interest" description="Disordered" evidence="2">
    <location>
        <begin position="107"/>
        <end position="153"/>
    </location>
</feature>
<dbReference type="InterPro" id="IPR004365">
    <property type="entry name" value="NA-bd_OB_tRNA"/>
</dbReference>
<dbReference type="EMBL" id="CP000575">
    <property type="protein sequence ID" value="ABN70509.1"/>
    <property type="molecule type" value="Genomic_DNA"/>
</dbReference>